<name>A0A7C1B6J8_9EURY</name>
<comment type="subcellular location">
    <subcellularLocation>
        <location evidence="1">Cell membrane</location>
        <topology evidence="1">Multi-pass membrane protein</topology>
    </subcellularLocation>
</comment>
<evidence type="ECO:0000256" key="5">
    <source>
        <dbReference type="ARBA" id="ARBA00022989"/>
    </source>
</evidence>
<dbReference type="PANTHER" id="PTHR43414">
    <property type="entry name" value="MULTIDRUG RESISTANCE PROTEIN MDTG"/>
    <property type="match status" value="1"/>
</dbReference>
<dbReference type="AlphaFoldDB" id="A0A7C1B6J8"/>
<dbReference type="PROSITE" id="PS50850">
    <property type="entry name" value="MFS"/>
    <property type="match status" value="1"/>
</dbReference>
<accession>A0A7C1B6J8</accession>
<dbReference type="GO" id="GO:0005886">
    <property type="term" value="C:plasma membrane"/>
    <property type="evidence" value="ECO:0007669"/>
    <property type="project" value="UniProtKB-SubCell"/>
</dbReference>
<proteinExistence type="predicted"/>
<keyword evidence="4 7" id="KW-0812">Transmembrane</keyword>
<keyword evidence="6 7" id="KW-0472">Membrane</keyword>
<feature type="transmembrane region" description="Helical" evidence="7">
    <location>
        <begin position="38"/>
        <end position="59"/>
    </location>
</feature>
<dbReference type="PANTHER" id="PTHR43414:SF6">
    <property type="entry name" value="MULTIDRUG RESISTANCE PROTEIN MDTG"/>
    <property type="match status" value="1"/>
</dbReference>
<gene>
    <name evidence="9" type="ORF">ENG09_06285</name>
</gene>
<reference evidence="9" key="1">
    <citation type="journal article" date="2020" name="mSystems">
        <title>Genome- and Community-Level Interaction Insights into Carbon Utilization and Element Cycling Functions of Hydrothermarchaeota in Hydrothermal Sediment.</title>
        <authorList>
            <person name="Zhou Z."/>
            <person name="Liu Y."/>
            <person name="Xu W."/>
            <person name="Pan J."/>
            <person name="Luo Z.H."/>
            <person name="Li M."/>
        </authorList>
    </citation>
    <scope>NUCLEOTIDE SEQUENCE [LARGE SCALE GENOMIC DNA]</scope>
    <source>
        <strain evidence="9">HyVt-185</strain>
    </source>
</reference>
<evidence type="ECO:0000256" key="6">
    <source>
        <dbReference type="ARBA" id="ARBA00023136"/>
    </source>
</evidence>
<keyword evidence="2" id="KW-0813">Transport</keyword>
<dbReference type="EMBL" id="DQZR01000262">
    <property type="protein sequence ID" value="HDM36832.1"/>
    <property type="molecule type" value="Genomic_DNA"/>
</dbReference>
<feature type="transmembrane region" description="Helical" evidence="7">
    <location>
        <begin position="71"/>
        <end position="89"/>
    </location>
</feature>
<evidence type="ECO:0000256" key="2">
    <source>
        <dbReference type="ARBA" id="ARBA00022448"/>
    </source>
</evidence>
<dbReference type="InterPro" id="IPR011701">
    <property type="entry name" value="MFS"/>
</dbReference>
<feature type="transmembrane region" description="Helical" evidence="7">
    <location>
        <begin position="7"/>
        <end position="32"/>
    </location>
</feature>
<dbReference type="Gene3D" id="1.20.1250.20">
    <property type="entry name" value="MFS general substrate transporter like domains"/>
    <property type="match status" value="1"/>
</dbReference>
<evidence type="ECO:0000313" key="9">
    <source>
        <dbReference type="EMBL" id="HDM36832.1"/>
    </source>
</evidence>
<dbReference type="Proteomes" id="UP000885863">
    <property type="component" value="Unassembled WGS sequence"/>
</dbReference>
<dbReference type="InterPro" id="IPR036259">
    <property type="entry name" value="MFS_trans_sf"/>
</dbReference>
<sequence>MKEEGMVHLLALTVFIAMVGVGIIAPIIPIYAEKLGATGLWIGFIYAGFAISRAIFMPLIGELSDRRGRKFFITIGLLLYSIISLGYVYSRTVVELASVRFI</sequence>
<evidence type="ECO:0000256" key="7">
    <source>
        <dbReference type="SAM" id="Phobius"/>
    </source>
</evidence>
<protein>
    <submittedName>
        <fullName evidence="9">MFS transporter</fullName>
    </submittedName>
</protein>
<keyword evidence="3" id="KW-1003">Cell membrane</keyword>
<organism evidence="9">
    <name type="scientific">Candidatus Syntropharchaeum butanivorans</name>
    <dbReference type="NCBI Taxonomy" id="1839936"/>
    <lineage>
        <taxon>Archaea</taxon>
        <taxon>Methanobacteriati</taxon>
        <taxon>Methanobacteriota</taxon>
        <taxon>Stenosarchaea group</taxon>
        <taxon>Methanomicrobia</taxon>
        <taxon>Methanosarcinales</taxon>
        <taxon>ANME-2 cluster</taxon>
        <taxon>Candidatus Syntropharchaeum</taxon>
    </lineage>
</organism>
<dbReference type="InterPro" id="IPR020846">
    <property type="entry name" value="MFS_dom"/>
</dbReference>
<dbReference type="SUPFAM" id="SSF103473">
    <property type="entry name" value="MFS general substrate transporter"/>
    <property type="match status" value="1"/>
</dbReference>
<evidence type="ECO:0000259" key="8">
    <source>
        <dbReference type="PROSITE" id="PS50850"/>
    </source>
</evidence>
<dbReference type="GO" id="GO:0022857">
    <property type="term" value="F:transmembrane transporter activity"/>
    <property type="evidence" value="ECO:0007669"/>
    <property type="project" value="InterPro"/>
</dbReference>
<evidence type="ECO:0000256" key="1">
    <source>
        <dbReference type="ARBA" id="ARBA00004651"/>
    </source>
</evidence>
<keyword evidence="5 7" id="KW-1133">Transmembrane helix</keyword>
<evidence type="ECO:0000256" key="4">
    <source>
        <dbReference type="ARBA" id="ARBA00022692"/>
    </source>
</evidence>
<evidence type="ECO:0000256" key="3">
    <source>
        <dbReference type="ARBA" id="ARBA00022475"/>
    </source>
</evidence>
<feature type="non-terminal residue" evidence="9">
    <location>
        <position position="102"/>
    </location>
</feature>
<comment type="caution">
    <text evidence="9">The sequence shown here is derived from an EMBL/GenBank/DDBJ whole genome shotgun (WGS) entry which is preliminary data.</text>
</comment>
<dbReference type="Pfam" id="PF07690">
    <property type="entry name" value="MFS_1"/>
    <property type="match status" value="1"/>
</dbReference>
<feature type="domain" description="Major facilitator superfamily (MFS) profile" evidence="8">
    <location>
        <begin position="6"/>
        <end position="102"/>
    </location>
</feature>